<evidence type="ECO:0000256" key="4">
    <source>
        <dbReference type="RuleBase" id="RU003476"/>
    </source>
</evidence>
<dbReference type="FunFam" id="3.40.630.30:FF:000016">
    <property type="entry name" value="nudix hydrolase 2"/>
    <property type="match status" value="1"/>
</dbReference>
<sequence>MIIKYFVKLCKYKSKYSNFNDFYIKYFIYRYFSGKKYVKKLHSQRYPIQFTLRMSSTIIKQSIFQGKTDRYQGITVFSEEESCSVEEFTDKLKNSMDTWKNDGKRGVWFKVHLNQCDWVPILVKNGFSYHHAKKEYVMLYYWLPQHESDNVPSYAHTMVGVGAVVLNESDQVLVVKEKYFYTAPMWKLPGGYVEPGENLVDAAIREVAEETGIQAEFDSLLTLRQTHQQMFGCTDIYVVMNLKALSQDIQKCEKEIAECKWMDIEEYLNHPHVHELNRFFVQKMLHHKKHNIKIKCDHGVHQLLKRPYTVYSVLKTDDENAFEFNK</sequence>
<dbReference type="OrthoDB" id="447842at2759"/>
<dbReference type="GO" id="GO:0047631">
    <property type="term" value="F:ADP-ribose diphosphatase activity"/>
    <property type="evidence" value="ECO:0007669"/>
    <property type="project" value="TreeGrafter"/>
</dbReference>
<dbReference type="Pfam" id="PF00293">
    <property type="entry name" value="NUDIX"/>
    <property type="match status" value="1"/>
</dbReference>
<dbReference type="InterPro" id="IPR040618">
    <property type="entry name" value="Pre-Nudix"/>
</dbReference>
<dbReference type="InterPro" id="IPR015797">
    <property type="entry name" value="NUDIX_hydrolase-like_dom_sf"/>
</dbReference>
<keyword evidence="2" id="KW-0479">Metal-binding</keyword>
<dbReference type="AlphaFoldDB" id="A0A834IIA0"/>
<evidence type="ECO:0000313" key="6">
    <source>
        <dbReference type="EMBL" id="KAF7278378.1"/>
    </source>
</evidence>
<gene>
    <name evidence="6" type="ORF">GWI33_008507</name>
</gene>
<dbReference type="PRINTS" id="PR00502">
    <property type="entry name" value="NUDIXFAMILY"/>
</dbReference>
<dbReference type="Pfam" id="PF18290">
    <property type="entry name" value="Nudix_hydro"/>
    <property type="match status" value="1"/>
</dbReference>
<comment type="caution">
    <text evidence="6">The sequence shown here is derived from an EMBL/GenBank/DDBJ whole genome shotgun (WGS) entry which is preliminary data.</text>
</comment>
<dbReference type="FunFam" id="3.90.79.10:FF:000015">
    <property type="entry name" value="Nudix hydrolase 8"/>
    <property type="match status" value="1"/>
</dbReference>
<evidence type="ECO:0000259" key="5">
    <source>
        <dbReference type="PROSITE" id="PS51462"/>
    </source>
</evidence>
<dbReference type="GO" id="GO:0035529">
    <property type="term" value="F:NADH pyrophosphatase activity"/>
    <property type="evidence" value="ECO:0007669"/>
    <property type="project" value="TreeGrafter"/>
</dbReference>
<dbReference type="Proteomes" id="UP000625711">
    <property type="component" value="Unassembled WGS sequence"/>
</dbReference>
<dbReference type="PROSITE" id="PS00893">
    <property type="entry name" value="NUDIX_BOX"/>
    <property type="match status" value="1"/>
</dbReference>
<dbReference type="SUPFAM" id="SSF55811">
    <property type="entry name" value="Nudix"/>
    <property type="match status" value="1"/>
</dbReference>
<dbReference type="PANTHER" id="PTHR13994:SF13">
    <property type="entry name" value="FI03680P"/>
    <property type="match status" value="1"/>
</dbReference>
<dbReference type="Gene3D" id="3.40.630.30">
    <property type="match status" value="1"/>
</dbReference>
<evidence type="ECO:0000313" key="7">
    <source>
        <dbReference type="Proteomes" id="UP000625711"/>
    </source>
</evidence>
<proteinExistence type="inferred from homology"/>
<dbReference type="InterPro" id="IPR020476">
    <property type="entry name" value="Nudix_hydrolase"/>
</dbReference>
<accession>A0A834IIA0</accession>
<keyword evidence="3 4" id="KW-0378">Hydrolase</keyword>
<dbReference type="Gene3D" id="3.90.79.10">
    <property type="entry name" value="Nucleoside Triphosphate Pyrophosphohydrolase"/>
    <property type="match status" value="1"/>
</dbReference>
<protein>
    <recommendedName>
        <fullName evidence="5">Nudix hydrolase domain-containing protein</fullName>
    </recommendedName>
</protein>
<dbReference type="PRINTS" id="PR01356">
    <property type="entry name" value="GFGPROTEIN"/>
</dbReference>
<dbReference type="CDD" id="cd04670">
    <property type="entry name" value="NUDIX_ASFGF2_Nudt6"/>
    <property type="match status" value="1"/>
</dbReference>
<name>A0A834IIA0_RHYFE</name>
<reference evidence="6" key="1">
    <citation type="submission" date="2020-08" db="EMBL/GenBank/DDBJ databases">
        <title>Genome sequencing and assembly of the red palm weevil Rhynchophorus ferrugineus.</title>
        <authorList>
            <person name="Dias G.B."/>
            <person name="Bergman C.M."/>
            <person name="Manee M."/>
        </authorList>
    </citation>
    <scope>NUCLEOTIDE SEQUENCE</scope>
    <source>
        <strain evidence="6">AA-2017</strain>
        <tissue evidence="6">Whole larva</tissue>
    </source>
</reference>
<evidence type="ECO:0000256" key="3">
    <source>
        <dbReference type="ARBA" id="ARBA00022801"/>
    </source>
</evidence>
<dbReference type="GO" id="GO:0046872">
    <property type="term" value="F:metal ion binding"/>
    <property type="evidence" value="ECO:0007669"/>
    <property type="project" value="UniProtKB-KW"/>
</dbReference>
<dbReference type="InterPro" id="IPR020084">
    <property type="entry name" value="NUDIX_hydrolase_CS"/>
</dbReference>
<dbReference type="PROSITE" id="PS51462">
    <property type="entry name" value="NUDIX"/>
    <property type="match status" value="1"/>
</dbReference>
<evidence type="ECO:0000256" key="1">
    <source>
        <dbReference type="ARBA" id="ARBA00005582"/>
    </source>
</evidence>
<dbReference type="EMBL" id="JAACXV010000402">
    <property type="protein sequence ID" value="KAF7278378.1"/>
    <property type="molecule type" value="Genomic_DNA"/>
</dbReference>
<keyword evidence="7" id="KW-1185">Reference proteome</keyword>
<dbReference type="InterPro" id="IPR003293">
    <property type="entry name" value="Nudix_hydrolase6-like"/>
</dbReference>
<comment type="similarity">
    <text evidence="1 4">Belongs to the Nudix hydrolase family.</text>
</comment>
<dbReference type="InterPro" id="IPR000086">
    <property type="entry name" value="NUDIX_hydrolase_dom"/>
</dbReference>
<dbReference type="PANTHER" id="PTHR13994">
    <property type="entry name" value="NUDIX HYDROLASE RELATED"/>
    <property type="match status" value="1"/>
</dbReference>
<organism evidence="6 7">
    <name type="scientific">Rhynchophorus ferrugineus</name>
    <name type="common">Red palm weevil</name>
    <name type="synonym">Curculio ferrugineus</name>
    <dbReference type="NCBI Taxonomy" id="354439"/>
    <lineage>
        <taxon>Eukaryota</taxon>
        <taxon>Metazoa</taxon>
        <taxon>Ecdysozoa</taxon>
        <taxon>Arthropoda</taxon>
        <taxon>Hexapoda</taxon>
        <taxon>Insecta</taxon>
        <taxon>Pterygota</taxon>
        <taxon>Neoptera</taxon>
        <taxon>Endopterygota</taxon>
        <taxon>Coleoptera</taxon>
        <taxon>Polyphaga</taxon>
        <taxon>Cucujiformia</taxon>
        <taxon>Curculionidae</taxon>
        <taxon>Dryophthorinae</taxon>
        <taxon>Rhynchophorus</taxon>
    </lineage>
</organism>
<evidence type="ECO:0000256" key="2">
    <source>
        <dbReference type="ARBA" id="ARBA00022723"/>
    </source>
</evidence>
<dbReference type="GO" id="GO:0051287">
    <property type="term" value="F:NAD binding"/>
    <property type="evidence" value="ECO:0007669"/>
    <property type="project" value="TreeGrafter"/>
</dbReference>
<feature type="domain" description="Nudix hydrolase" evidence="5">
    <location>
        <begin position="156"/>
        <end position="286"/>
    </location>
</feature>